<proteinExistence type="predicted"/>
<dbReference type="EMBL" id="MU404359">
    <property type="protein sequence ID" value="KAI1610085.1"/>
    <property type="molecule type" value="Genomic_DNA"/>
</dbReference>
<reference evidence="1" key="1">
    <citation type="journal article" date="2022" name="bioRxiv">
        <title>Deciphering the potential niche of two novel black yeast fungi from a biological soil crust based on their genomes, phenotypes, and melanin regulation.</title>
        <authorList>
            <consortium name="DOE Joint Genome Institute"/>
            <person name="Carr E.C."/>
            <person name="Barton Q."/>
            <person name="Grambo S."/>
            <person name="Sullivan M."/>
            <person name="Renfro C.M."/>
            <person name="Kuo A."/>
            <person name="Pangilinan J."/>
            <person name="Lipzen A."/>
            <person name="Keymanesh K."/>
            <person name="Savage E."/>
            <person name="Barry K."/>
            <person name="Grigoriev I.V."/>
            <person name="Riekhof W.R."/>
            <person name="Harris S.S."/>
        </authorList>
    </citation>
    <scope>NUCLEOTIDE SEQUENCE</scope>
    <source>
        <strain evidence="1">JF 03-4F</strain>
    </source>
</reference>
<keyword evidence="2" id="KW-1185">Reference proteome</keyword>
<dbReference type="Gene3D" id="2.60.120.10">
    <property type="entry name" value="Jelly Rolls"/>
    <property type="match status" value="1"/>
</dbReference>
<dbReference type="AlphaFoldDB" id="A0AAN6DSN2"/>
<dbReference type="Proteomes" id="UP001203852">
    <property type="component" value="Unassembled WGS sequence"/>
</dbReference>
<comment type="caution">
    <text evidence="1">The sequence shown here is derived from an EMBL/GenBank/DDBJ whole genome shotgun (WGS) entry which is preliminary data.</text>
</comment>
<dbReference type="SUPFAM" id="SSF51182">
    <property type="entry name" value="RmlC-like cupins"/>
    <property type="match status" value="1"/>
</dbReference>
<accession>A0AAN6DSN2</accession>
<protein>
    <submittedName>
        <fullName evidence="1">Uncharacterized protein</fullName>
    </submittedName>
</protein>
<name>A0AAN6DSN2_9EURO</name>
<gene>
    <name evidence="1" type="ORF">EDD36DRAFT_445475</name>
</gene>
<evidence type="ECO:0000313" key="1">
    <source>
        <dbReference type="EMBL" id="KAI1610085.1"/>
    </source>
</evidence>
<evidence type="ECO:0000313" key="2">
    <source>
        <dbReference type="Proteomes" id="UP001203852"/>
    </source>
</evidence>
<dbReference type="InterPro" id="IPR011051">
    <property type="entry name" value="RmlC_Cupin_sf"/>
</dbReference>
<organism evidence="1 2">
    <name type="scientific">Exophiala viscosa</name>
    <dbReference type="NCBI Taxonomy" id="2486360"/>
    <lineage>
        <taxon>Eukaryota</taxon>
        <taxon>Fungi</taxon>
        <taxon>Dikarya</taxon>
        <taxon>Ascomycota</taxon>
        <taxon>Pezizomycotina</taxon>
        <taxon>Eurotiomycetes</taxon>
        <taxon>Chaetothyriomycetidae</taxon>
        <taxon>Chaetothyriales</taxon>
        <taxon>Herpotrichiellaceae</taxon>
        <taxon>Exophiala</taxon>
    </lineage>
</organism>
<dbReference type="InterPro" id="IPR014710">
    <property type="entry name" value="RmlC-like_jellyroll"/>
</dbReference>
<sequence>MAIKRTTTTRIQLFERTGPEAVIYDLSSPGCVTITIPPKSQWTSEAHWHETHTEYLQILHGRAVVRLGQTTGEFGPGDGVIEVPRLTVHEWHRVREGDNQEDLVVREWTVPEDGQKEVFFRMLNSFLTEERPASLYTAPRMTPRWVTGWIEPWVVMMQLFAIFRACDNWPVFVGGDTNTSGGSPGLFSWYVTHLVLSVNSWVGYVFGLRGRYREYVADGLLDGRRQPNNRDESRKEK</sequence>